<dbReference type="InterPro" id="IPR052900">
    <property type="entry name" value="Phospholipid_Metab_Enz"/>
</dbReference>
<evidence type="ECO:0000259" key="1">
    <source>
        <dbReference type="Pfam" id="PF09423"/>
    </source>
</evidence>
<dbReference type="OrthoDB" id="327733at2"/>
<evidence type="ECO:0000259" key="2">
    <source>
        <dbReference type="Pfam" id="PF16655"/>
    </source>
</evidence>
<keyword evidence="4" id="KW-1185">Reference proteome</keyword>
<dbReference type="Gene3D" id="2.60.40.380">
    <property type="entry name" value="Purple acid phosphatase-like, N-terminal"/>
    <property type="match status" value="1"/>
</dbReference>
<proteinExistence type="predicted"/>
<gene>
    <name evidence="3" type="ORF">BLA60_29685</name>
</gene>
<protein>
    <submittedName>
        <fullName evidence="3">Alkaline phosphatase</fullName>
    </submittedName>
</protein>
<dbReference type="Gene3D" id="3.60.21.70">
    <property type="entry name" value="PhoD-like phosphatase"/>
    <property type="match status" value="1"/>
</dbReference>
<dbReference type="CDD" id="cd07389">
    <property type="entry name" value="MPP_PhoD"/>
    <property type="match status" value="1"/>
</dbReference>
<dbReference type="Proteomes" id="UP000185696">
    <property type="component" value="Unassembled WGS sequence"/>
</dbReference>
<dbReference type="InterPro" id="IPR018946">
    <property type="entry name" value="PhoD-like_MPP"/>
</dbReference>
<dbReference type="EMBL" id="MSIF01000018">
    <property type="protein sequence ID" value="OLF07024.1"/>
    <property type="molecule type" value="Genomic_DNA"/>
</dbReference>
<dbReference type="Pfam" id="PF09423">
    <property type="entry name" value="PhoD"/>
    <property type="match status" value="1"/>
</dbReference>
<accession>A0A7Z0WHW1</accession>
<evidence type="ECO:0000313" key="3">
    <source>
        <dbReference type="EMBL" id="OLF07024.1"/>
    </source>
</evidence>
<comment type="caution">
    <text evidence="3">The sequence shown here is derived from an EMBL/GenBank/DDBJ whole genome shotgun (WGS) entry which is preliminary data.</text>
</comment>
<dbReference type="SUPFAM" id="SSF56300">
    <property type="entry name" value="Metallo-dependent phosphatases"/>
    <property type="match status" value="1"/>
</dbReference>
<dbReference type="InterPro" id="IPR006311">
    <property type="entry name" value="TAT_signal"/>
</dbReference>
<dbReference type="InterPro" id="IPR038607">
    <property type="entry name" value="PhoD-like_sf"/>
</dbReference>
<name>A0A7Z0WHW1_9PSEU</name>
<organism evidence="3 4">
    <name type="scientific">Actinophytocola xinjiangensis</name>
    <dbReference type="NCBI Taxonomy" id="485602"/>
    <lineage>
        <taxon>Bacteria</taxon>
        <taxon>Bacillati</taxon>
        <taxon>Actinomycetota</taxon>
        <taxon>Actinomycetes</taxon>
        <taxon>Pseudonocardiales</taxon>
        <taxon>Pseudonocardiaceae</taxon>
    </lineage>
</organism>
<dbReference type="PROSITE" id="PS51318">
    <property type="entry name" value="TAT"/>
    <property type="match status" value="1"/>
</dbReference>
<dbReference type="PANTHER" id="PTHR43606">
    <property type="entry name" value="PHOSPHATASE, PUTATIVE (AFU_ORTHOLOGUE AFUA_6G08710)-RELATED"/>
    <property type="match status" value="1"/>
</dbReference>
<dbReference type="Pfam" id="PF16655">
    <property type="entry name" value="PhoD_N"/>
    <property type="match status" value="1"/>
</dbReference>
<dbReference type="PANTHER" id="PTHR43606:SF2">
    <property type="entry name" value="ALKALINE PHOSPHATASE FAMILY PROTEIN (AFU_ORTHOLOGUE AFUA_5G03860)"/>
    <property type="match status" value="1"/>
</dbReference>
<feature type="domain" description="PhoD-like phosphatase metallophosphatase" evidence="1">
    <location>
        <begin position="162"/>
        <end position="493"/>
    </location>
</feature>
<sequence length="526" mass="57064">MNSSLSRRSILTAGLGVGVGLTVGSTLAGADAWATEPAPQGSRALPGDPFTLGIASGDPSPDGFVLWTRLALDPLADNGFGGMPGRDLVVSWQISDEPSFRRVVRAGAATARADAAHSVHVEVAGLDPRRDYWYRFRQGRHLSAVGRTRTAPAVTDGGPVALALASCSHWEEGLFTAYGHLATEPVDAVLHLGDYIYEYAPNPKNPVRQHVGQESRDLAGYRLRHALYKTDQDLQAAHAAAPWIVTWDDHDIDNDWAGTEPGVPEPGFMARRAAAAQAYYENMPLRRTSVPSGPDIQLYRRLRYGGLVNLHMLDTRQYRDDQACGGGGQAGCEARLDPARTILGDAQEAWTLAGMAASDARWDVLGQQVFFTQRDVTAGPVQTVSMDTWDGYVASRQRLLGGIAVRDVENLVVFTGDIHRHFMSEITTNFDDPDARRVGVEVVTTSISSGGNGADRDSTTDTYLRENPHLKFVNSQRGYAVTRFTDEHMHTDFRIVPYVDTPGAPVSTRASFVVESGESVAHRVGA</sequence>
<dbReference type="RefSeq" id="WP_075136325.1">
    <property type="nucleotide sequence ID" value="NZ_MSIF01000018.1"/>
</dbReference>
<feature type="domain" description="Phospholipase D N-terminal" evidence="2">
    <location>
        <begin position="52"/>
        <end position="150"/>
    </location>
</feature>
<dbReference type="InterPro" id="IPR032093">
    <property type="entry name" value="PhoD_N"/>
</dbReference>
<dbReference type="AlphaFoldDB" id="A0A7Z0WHW1"/>
<reference evidence="3 4" key="1">
    <citation type="submission" date="2016-12" db="EMBL/GenBank/DDBJ databases">
        <title>The draft genome sequence of Actinophytocola xinjiangensis.</title>
        <authorList>
            <person name="Wang W."/>
            <person name="Yuan L."/>
        </authorList>
    </citation>
    <scope>NUCLEOTIDE SEQUENCE [LARGE SCALE GENOMIC DNA]</scope>
    <source>
        <strain evidence="3 4">CGMCC 4.4663</strain>
    </source>
</reference>
<dbReference type="InterPro" id="IPR029052">
    <property type="entry name" value="Metallo-depent_PP-like"/>
</dbReference>
<evidence type="ECO:0000313" key="4">
    <source>
        <dbReference type="Proteomes" id="UP000185696"/>
    </source>
</evidence>